<dbReference type="RefSeq" id="WP_201675189.1">
    <property type="nucleotide sequence ID" value="NZ_JAEQNE010000003.1"/>
</dbReference>
<feature type="signal peptide" evidence="3">
    <location>
        <begin position="1"/>
        <end position="24"/>
    </location>
</feature>
<feature type="chain" id="PRO_5037727346" description="Tetratricopeptide repeat protein" evidence="3">
    <location>
        <begin position="25"/>
        <end position="323"/>
    </location>
</feature>
<keyword evidence="2" id="KW-0812">Transmembrane</keyword>
<feature type="transmembrane region" description="Helical" evidence="2">
    <location>
        <begin position="145"/>
        <end position="165"/>
    </location>
</feature>
<dbReference type="EMBL" id="JAEQNE010000003">
    <property type="protein sequence ID" value="MBL0392570.1"/>
    <property type="molecule type" value="Genomic_DNA"/>
</dbReference>
<keyword evidence="2" id="KW-0472">Membrane</keyword>
<feature type="compositionally biased region" description="Acidic residues" evidence="1">
    <location>
        <begin position="307"/>
        <end position="323"/>
    </location>
</feature>
<evidence type="ECO:0000256" key="3">
    <source>
        <dbReference type="SAM" id="SignalP"/>
    </source>
</evidence>
<feature type="region of interest" description="Disordered" evidence="1">
    <location>
        <begin position="250"/>
        <end position="323"/>
    </location>
</feature>
<organism evidence="4 5">
    <name type="scientific">Ramlibacter monticola</name>
    <dbReference type="NCBI Taxonomy" id="1926872"/>
    <lineage>
        <taxon>Bacteria</taxon>
        <taxon>Pseudomonadati</taxon>
        <taxon>Pseudomonadota</taxon>
        <taxon>Betaproteobacteria</taxon>
        <taxon>Burkholderiales</taxon>
        <taxon>Comamonadaceae</taxon>
        <taxon>Ramlibacter</taxon>
    </lineage>
</organism>
<sequence>MRTQRFLVLLFTLLLVLAGLAARAQDTKDPTVDDIYKAASSGNLTGARSMVDQVIAKHPNSAKAHYVKAEIAARQRDAAVARTELQIADKLAPGLPFAKPEAVTALRAQVDQLSQPRPAPRPMAPPPIDPRRMAPPPPPPRAGGGFPMGGLLLLGLLVLGVVLFLRSRRRAAPPPPPAYAPQGLDAGFGRYDANVPPPGYGNSPQAGYGNAPQAAAPSLGSTLGRGLATGLAVGAGAVAAQEIGRRMFDHEGRPAASPPGEGGSAVGSPLARDAGLGALTGDSRGDPNADMGGQDFGIADNRGWDDAGGDDFGLDEGGDDWNT</sequence>
<evidence type="ECO:0000256" key="2">
    <source>
        <dbReference type="SAM" id="Phobius"/>
    </source>
</evidence>
<proteinExistence type="predicted"/>
<dbReference type="InterPro" id="IPR011990">
    <property type="entry name" value="TPR-like_helical_dom_sf"/>
</dbReference>
<evidence type="ECO:0008006" key="6">
    <source>
        <dbReference type="Google" id="ProtNLM"/>
    </source>
</evidence>
<keyword evidence="5" id="KW-1185">Reference proteome</keyword>
<keyword evidence="2" id="KW-1133">Transmembrane helix</keyword>
<reference evidence="4 5" key="1">
    <citation type="journal article" date="2017" name="Int. J. Syst. Evol. Microbiol.">
        <title>Ramlibacter monticola sp. nov., isolated from forest soil.</title>
        <authorList>
            <person name="Chaudhary D.K."/>
            <person name="Kim J."/>
        </authorList>
    </citation>
    <scope>NUCLEOTIDE SEQUENCE [LARGE SCALE GENOMIC DNA]</scope>
    <source>
        <strain evidence="4 5">KACC 19175</strain>
    </source>
</reference>
<keyword evidence="3" id="KW-0732">Signal</keyword>
<dbReference type="SUPFAM" id="SSF48452">
    <property type="entry name" value="TPR-like"/>
    <property type="match status" value="1"/>
</dbReference>
<feature type="region of interest" description="Disordered" evidence="1">
    <location>
        <begin position="110"/>
        <end position="144"/>
    </location>
</feature>
<evidence type="ECO:0000313" key="4">
    <source>
        <dbReference type="EMBL" id="MBL0392570.1"/>
    </source>
</evidence>
<dbReference type="Proteomes" id="UP000599109">
    <property type="component" value="Unassembled WGS sequence"/>
</dbReference>
<name>A0A936YZX3_9BURK</name>
<gene>
    <name evidence="4" type="ORF">JJ685_15630</name>
</gene>
<feature type="region of interest" description="Disordered" evidence="1">
    <location>
        <begin position="170"/>
        <end position="215"/>
    </location>
</feature>
<comment type="caution">
    <text evidence="4">The sequence shown here is derived from an EMBL/GenBank/DDBJ whole genome shotgun (WGS) entry which is preliminary data.</text>
</comment>
<feature type="compositionally biased region" description="Pro residues" evidence="1">
    <location>
        <begin position="117"/>
        <end position="141"/>
    </location>
</feature>
<evidence type="ECO:0000313" key="5">
    <source>
        <dbReference type="Proteomes" id="UP000599109"/>
    </source>
</evidence>
<accession>A0A936YZX3</accession>
<evidence type="ECO:0000256" key="1">
    <source>
        <dbReference type="SAM" id="MobiDB-lite"/>
    </source>
</evidence>
<dbReference type="Gene3D" id="1.25.40.10">
    <property type="entry name" value="Tetratricopeptide repeat domain"/>
    <property type="match status" value="1"/>
</dbReference>
<protein>
    <recommendedName>
        <fullName evidence="6">Tetratricopeptide repeat protein</fullName>
    </recommendedName>
</protein>
<dbReference type="AlphaFoldDB" id="A0A936YZX3"/>